<evidence type="ECO:0000256" key="1">
    <source>
        <dbReference type="SAM" id="Phobius"/>
    </source>
</evidence>
<accession>A0A225MYD0</accession>
<organism evidence="2 3">
    <name type="scientific">Candidimonas nitroreducens</name>
    <dbReference type="NCBI Taxonomy" id="683354"/>
    <lineage>
        <taxon>Bacteria</taxon>
        <taxon>Pseudomonadati</taxon>
        <taxon>Pseudomonadota</taxon>
        <taxon>Betaproteobacteria</taxon>
        <taxon>Burkholderiales</taxon>
        <taxon>Alcaligenaceae</taxon>
        <taxon>Candidimonas</taxon>
    </lineage>
</organism>
<feature type="transmembrane region" description="Helical" evidence="1">
    <location>
        <begin position="35"/>
        <end position="54"/>
    </location>
</feature>
<gene>
    <name evidence="2" type="ORF">CEY11_00585</name>
</gene>
<name>A0A225MYD0_9BURK</name>
<dbReference type="PANTHER" id="PTHR34219">
    <property type="entry name" value="IRON-REGULATED INNER MEMBRANE PROTEIN-RELATED"/>
    <property type="match status" value="1"/>
</dbReference>
<keyword evidence="1" id="KW-1133">Transmembrane helix</keyword>
<dbReference type="InterPro" id="IPR005625">
    <property type="entry name" value="PepSY-ass_TM"/>
</dbReference>
<feature type="transmembrane region" description="Helical" evidence="1">
    <location>
        <begin position="82"/>
        <end position="105"/>
    </location>
</feature>
<dbReference type="OrthoDB" id="9033043at2"/>
<feature type="transmembrane region" description="Helical" evidence="1">
    <location>
        <begin position="333"/>
        <end position="358"/>
    </location>
</feature>
<feature type="transmembrane region" description="Helical" evidence="1">
    <location>
        <begin position="270"/>
        <end position="296"/>
    </location>
</feature>
<comment type="caution">
    <text evidence="2">The sequence shown here is derived from an EMBL/GenBank/DDBJ whole genome shotgun (WGS) entry which is preliminary data.</text>
</comment>
<dbReference type="AlphaFoldDB" id="A0A225MYD0"/>
<feature type="transmembrane region" description="Helical" evidence="1">
    <location>
        <begin position="236"/>
        <end position="258"/>
    </location>
</feature>
<keyword evidence="1" id="KW-0812">Transmembrane</keyword>
<feature type="transmembrane region" description="Helical" evidence="1">
    <location>
        <begin position="308"/>
        <end position="326"/>
    </location>
</feature>
<evidence type="ECO:0000313" key="2">
    <source>
        <dbReference type="EMBL" id="OWT66276.1"/>
    </source>
</evidence>
<evidence type="ECO:0008006" key="4">
    <source>
        <dbReference type="Google" id="ProtNLM"/>
    </source>
</evidence>
<dbReference type="Proteomes" id="UP000214603">
    <property type="component" value="Unassembled WGS sequence"/>
</dbReference>
<sequence length="407" mass="42959">MDPAGLRVVVREPARMSAIVTTLHKSLYGGFAGRITVSLLGVAMTLLLLGGIVLHPRRWAACARLRIRGGWRTLAADAHKFIGLWLFPLLLLISVTGVFSGLGALGTMTLSRAVFPGGMPQAMSELMAAPTIRPAGHPAVMPSLNERVSRHQLAHPAFRLETVTLQSWGDANATLTLAGTEPGQLSTALFEKYQYRAGDGQLLRHASMAGRGMWLRAFIAIQPLHFAQYGGALVTLLHFVGGLAAALLTASGILMWLARRQSQDQQVATVHAAALGTCGGLLCAIALLMFVTSALPASFPAKPEIQQMVFWVVWAAFAVLSPLPAYRRHGVTIIAAVSGPGFLLAGAIDLVCSAGLAWSAQAPALVIDVFLLLAGGGLCSLAGKLRARAYPFTTLFPQGSADDTISS</sequence>
<feature type="transmembrane region" description="Helical" evidence="1">
    <location>
        <begin position="364"/>
        <end position="383"/>
    </location>
</feature>
<reference evidence="3" key="1">
    <citation type="submission" date="2017-06" db="EMBL/GenBank/DDBJ databases">
        <title>Herbaspirillum phytohormonus sp. nov., isolated from the root nodule of Robinia pseudoacacia in lead-zinc mine.</title>
        <authorList>
            <person name="Fan M."/>
            <person name="Lin Y."/>
        </authorList>
    </citation>
    <scope>NUCLEOTIDE SEQUENCE [LARGE SCALE GENOMIC DNA]</scope>
    <source>
        <strain evidence="3">SC-089</strain>
    </source>
</reference>
<protein>
    <recommendedName>
        <fullName evidence="4">Peptidase</fullName>
    </recommendedName>
</protein>
<dbReference type="PANTHER" id="PTHR34219:SF3">
    <property type="entry name" value="BLL7967 PROTEIN"/>
    <property type="match status" value="1"/>
</dbReference>
<keyword evidence="3" id="KW-1185">Reference proteome</keyword>
<keyword evidence="1" id="KW-0472">Membrane</keyword>
<dbReference type="Pfam" id="PF03929">
    <property type="entry name" value="PepSY_TM"/>
    <property type="match status" value="1"/>
</dbReference>
<evidence type="ECO:0000313" key="3">
    <source>
        <dbReference type="Proteomes" id="UP000214603"/>
    </source>
</evidence>
<proteinExistence type="predicted"/>
<dbReference type="EMBL" id="NJIH01000001">
    <property type="protein sequence ID" value="OWT66276.1"/>
    <property type="molecule type" value="Genomic_DNA"/>
</dbReference>